<proteinExistence type="predicted"/>
<feature type="domain" description="Peptidase M61 catalytic" evidence="1">
    <location>
        <begin position="262"/>
        <end position="377"/>
    </location>
</feature>
<dbReference type="Proteomes" id="UP000514752">
    <property type="component" value="Chromosome"/>
</dbReference>
<dbReference type="InterPro" id="IPR027268">
    <property type="entry name" value="Peptidase_M4/M1_CTD_sf"/>
</dbReference>
<dbReference type="PIRSF" id="PIRSF016493">
    <property type="entry name" value="Glycyl_aminpptds"/>
    <property type="match status" value="1"/>
</dbReference>
<evidence type="ECO:0000313" key="3">
    <source>
        <dbReference type="EMBL" id="QMT40671.1"/>
    </source>
</evidence>
<dbReference type="SUPFAM" id="SSF55486">
    <property type="entry name" value="Metalloproteases ('zincins'), catalytic domain"/>
    <property type="match status" value="1"/>
</dbReference>
<gene>
    <name evidence="3" type="ORF">H3L94_00955</name>
</gene>
<protein>
    <submittedName>
        <fullName evidence="3">M61 family metallopeptidase</fullName>
    </submittedName>
</protein>
<reference evidence="3 4" key="1">
    <citation type="submission" date="2020-07" db="EMBL/GenBank/DDBJ databases">
        <title>Genomic diversity of species in the Neisseriaceae family.</title>
        <authorList>
            <person name="Vincent A.T."/>
            <person name="Bernet E."/>
            <person name="Veyrier F.J."/>
        </authorList>
    </citation>
    <scope>NUCLEOTIDE SEQUENCE [LARGE SCALE GENOMIC DNA]</scope>
    <source>
        <strain evidence="3 4">DSM 22244</strain>
    </source>
</reference>
<dbReference type="InterPro" id="IPR024191">
    <property type="entry name" value="Peptidase_M61"/>
</dbReference>
<dbReference type="Gene3D" id="1.10.390.10">
    <property type="entry name" value="Neutral Protease Domain 2"/>
    <property type="match status" value="1"/>
</dbReference>
<sequence length="589" mass="65816">MPHYRISALPLRHLFRVELTFSHQGNQAPKLSLPNWVPGSYMIREFARHLTDLSASCNGQTVPLQQLDKHTWQAAANCHGEWQLVYHIYAFDLSVRGCYLDRERGFFDGAALFLRLHGSEQQTHRVRLDFPAEWQTATSLPRLDDGSYHAPNYRQLIDHPVEAGCLEILEFTARGLPHRIVLSGRYADFDRDRLLRDTRAICETQLDFFPAPAPFADYTFLLHVGDKLYGGLEHGSATALLADRRCLPAHGLGEPDDGYTQLLGLISHEYFHAWNVKSIQPAAFAESELDREAYTEQLWAFEGITSYYDDLFLVRSGVLSPAGYLKLLAQNLTRVQQGHGRRLQSLAQSSLTAWDKYYKPNENSPNAIVSYYQKGALAALCLDLTVRQRSQGRHSLDSIMQALYQDWLDHRNPLPEGRWESFAQGLTGLDLQDFFDHAIRSTAELPLAENLAHGGIRLSWLPLPRSHGGGTGDTPPPAAVVPDFGARFKQNTADITLSHVFSHGSAEQAGLAAGDRLIALNDYAAADFAALWAQQPVGSRISAHYFRHGVLQQTEIDVQAAQADTAWLSVADADALARWLQMPDAVQVA</sequence>
<organism evidence="3 4">
    <name type="scientific">Neisseria shayeganii</name>
    <dbReference type="NCBI Taxonomy" id="607712"/>
    <lineage>
        <taxon>Bacteria</taxon>
        <taxon>Pseudomonadati</taxon>
        <taxon>Pseudomonadota</taxon>
        <taxon>Betaproteobacteria</taxon>
        <taxon>Neisseriales</taxon>
        <taxon>Neisseriaceae</taxon>
        <taxon>Neisseria</taxon>
    </lineage>
</organism>
<evidence type="ECO:0000259" key="1">
    <source>
        <dbReference type="Pfam" id="PF05299"/>
    </source>
</evidence>
<dbReference type="Pfam" id="PF05299">
    <property type="entry name" value="Peptidase_M61"/>
    <property type="match status" value="1"/>
</dbReference>
<dbReference type="Gene3D" id="2.60.40.3650">
    <property type="match status" value="1"/>
</dbReference>
<dbReference type="InterPro" id="IPR036034">
    <property type="entry name" value="PDZ_sf"/>
</dbReference>
<dbReference type="EMBL" id="CP059567">
    <property type="protein sequence ID" value="QMT40671.1"/>
    <property type="molecule type" value="Genomic_DNA"/>
</dbReference>
<dbReference type="AlphaFoldDB" id="A0A7D7S8D3"/>
<dbReference type="InterPro" id="IPR040756">
    <property type="entry name" value="Peptidase_M61_N"/>
</dbReference>
<accession>A0A7D7S8D3</accession>
<dbReference type="KEGG" id="nsg:H3L94_00955"/>
<dbReference type="InterPro" id="IPR007963">
    <property type="entry name" value="Peptidase_M61_catalytic"/>
</dbReference>
<evidence type="ECO:0000259" key="2">
    <source>
        <dbReference type="Pfam" id="PF17899"/>
    </source>
</evidence>
<dbReference type="Pfam" id="PF17899">
    <property type="entry name" value="Peptidase_M61_N"/>
    <property type="match status" value="1"/>
</dbReference>
<name>A0A7D7S8D3_9NEIS</name>
<dbReference type="SUPFAM" id="SSF50156">
    <property type="entry name" value="PDZ domain-like"/>
    <property type="match status" value="1"/>
</dbReference>
<feature type="domain" description="Peptidase M61 N-terminal" evidence="2">
    <location>
        <begin position="3"/>
        <end position="164"/>
    </location>
</feature>
<dbReference type="RefSeq" id="WP_182122302.1">
    <property type="nucleotide sequence ID" value="NZ_CP059567.1"/>
</dbReference>
<dbReference type="Gene3D" id="2.30.42.10">
    <property type="match status" value="1"/>
</dbReference>
<evidence type="ECO:0000313" key="4">
    <source>
        <dbReference type="Proteomes" id="UP000514752"/>
    </source>
</evidence>